<organism evidence="2">
    <name type="scientific">Paenibacillus ihbetae</name>
    <dbReference type="NCBI Taxonomy" id="1870820"/>
    <lineage>
        <taxon>Bacteria</taxon>
        <taxon>Bacillati</taxon>
        <taxon>Bacillota</taxon>
        <taxon>Bacilli</taxon>
        <taxon>Bacillales</taxon>
        <taxon>Paenibacillaceae</taxon>
        <taxon>Paenibacillus</taxon>
    </lineage>
</organism>
<dbReference type="InterPro" id="IPR036291">
    <property type="entry name" value="NAD(P)-bd_dom_sf"/>
</dbReference>
<sequence>MTILVTGATGRVGRQLIQELLKEGHRLRALTRNPASAKFPSEVEVFAGDLSEPATLGPALRGVTALHLITTGAGYIPLTTGDEIIRMAEKAGVKRVTVLWDGRKGTVEQAVEASDLEWTQLQPVDFMSNVLSWKESIQTEGVVRDLFGDSLQASVHEGDVARVAAAALTRDGHAGKTYTLTGPEVLIVPQKVGILSKAIGKDIRFVQITEAEERARMAKLGVEEEIIDYVINWHKHPPVEAYTVNLTVEQVTGTPARTFSDWAREHAGYFTEETSG</sequence>
<evidence type="ECO:0000313" key="2">
    <source>
        <dbReference type="EMBL" id="ANY71550.1"/>
    </source>
</evidence>
<dbReference type="Gene3D" id="3.90.25.10">
    <property type="entry name" value="UDP-galactose 4-epimerase, domain 1"/>
    <property type="match status" value="1"/>
</dbReference>
<dbReference type="Pfam" id="PF05368">
    <property type="entry name" value="NmrA"/>
    <property type="match status" value="1"/>
</dbReference>
<dbReference type="InterPro" id="IPR051604">
    <property type="entry name" value="Ergot_Alk_Oxidoreductase"/>
</dbReference>
<dbReference type="RefSeq" id="WP_099476609.1">
    <property type="nucleotide sequence ID" value="NZ_CP016809.1"/>
</dbReference>
<dbReference type="Gene3D" id="3.40.50.720">
    <property type="entry name" value="NAD(P)-binding Rossmann-like Domain"/>
    <property type="match status" value="1"/>
</dbReference>
<reference evidence="2" key="1">
    <citation type="submission" date="2016-08" db="EMBL/GenBank/DDBJ databases">
        <title>Complete Genome Seqeunce of Paenibacillus sp. nov. IHBB 9852 from high altitute lake of Indian trans-Himalayas.</title>
        <authorList>
            <person name="Kiran S."/>
            <person name="Swarnkar M.K."/>
            <person name="Rana A."/>
            <person name="Tewari R."/>
            <person name="Gulati A."/>
        </authorList>
    </citation>
    <scope>NUCLEOTIDE SEQUENCE [LARGE SCALE GENOMIC DNA]</scope>
    <source>
        <strain evidence="2">IHBB 9852</strain>
    </source>
</reference>
<dbReference type="InterPro" id="IPR008030">
    <property type="entry name" value="NmrA-like"/>
</dbReference>
<dbReference type="PANTHER" id="PTHR43162:SF1">
    <property type="entry name" value="PRESTALK A DIFFERENTIATION PROTEIN A"/>
    <property type="match status" value="1"/>
</dbReference>
<protein>
    <submittedName>
        <fullName evidence="2">Hydroxylase</fullName>
    </submittedName>
</protein>
<feature type="domain" description="NmrA-like" evidence="1">
    <location>
        <begin position="2"/>
        <end position="226"/>
    </location>
</feature>
<dbReference type="EMBL" id="CP016809">
    <property type="protein sequence ID" value="ANY71550.1"/>
    <property type="molecule type" value="Genomic_DNA"/>
</dbReference>
<dbReference type="AlphaFoldDB" id="A0A1B2DV06"/>
<dbReference type="SUPFAM" id="SSF51735">
    <property type="entry name" value="NAD(P)-binding Rossmann-fold domains"/>
    <property type="match status" value="1"/>
</dbReference>
<evidence type="ECO:0000259" key="1">
    <source>
        <dbReference type="Pfam" id="PF05368"/>
    </source>
</evidence>
<name>A0A1B2DV06_9BACL</name>
<gene>
    <name evidence="2" type="ORF">BBD41_02555</name>
</gene>
<accession>A0A1B2DV06</accession>
<dbReference type="PANTHER" id="PTHR43162">
    <property type="match status" value="1"/>
</dbReference>
<proteinExistence type="predicted"/>
<dbReference type="KEGG" id="pib:BBD41_02555"/>